<organism evidence="2 3">
    <name type="scientific">Ziziphus jujuba var. spinosa</name>
    <dbReference type="NCBI Taxonomy" id="714518"/>
    <lineage>
        <taxon>Eukaryota</taxon>
        <taxon>Viridiplantae</taxon>
        <taxon>Streptophyta</taxon>
        <taxon>Embryophyta</taxon>
        <taxon>Tracheophyta</taxon>
        <taxon>Spermatophyta</taxon>
        <taxon>Magnoliopsida</taxon>
        <taxon>eudicotyledons</taxon>
        <taxon>Gunneridae</taxon>
        <taxon>Pentapetalae</taxon>
        <taxon>rosids</taxon>
        <taxon>fabids</taxon>
        <taxon>Rosales</taxon>
        <taxon>Rhamnaceae</taxon>
        <taxon>Paliureae</taxon>
        <taxon>Ziziphus</taxon>
    </lineage>
</organism>
<evidence type="ECO:0000313" key="3">
    <source>
        <dbReference type="Proteomes" id="UP000813462"/>
    </source>
</evidence>
<dbReference type="GO" id="GO:0045053">
    <property type="term" value="P:protein retention in Golgi apparatus"/>
    <property type="evidence" value="ECO:0007669"/>
    <property type="project" value="TreeGrafter"/>
</dbReference>
<protein>
    <recommendedName>
        <fullName evidence="1">Vacuolar protein sorting-associated protein 13 VPS13 adaptor binding domain-containing protein</fullName>
    </recommendedName>
</protein>
<evidence type="ECO:0000313" key="2">
    <source>
        <dbReference type="EMBL" id="KAH7520104.1"/>
    </source>
</evidence>
<dbReference type="PANTHER" id="PTHR16166:SF130">
    <property type="entry name" value="PROTEIN SORTING-ASSOCIATED PROTEIN, PUTATIVE (DUF1162)-RELATED"/>
    <property type="match status" value="1"/>
</dbReference>
<sequence>MFFDGLIQRRLASLLQPWLRQEPELELKLGFINSHVVAKNLRFDISVLNQLIDEDTGLFFKDLTVEHLGVRFSNWSVPAFSFEVHGVHVILSVRELEERNSTVRKSKDTFMEDIKKKLEVIDPEGSALHGMLEKIMVATPRKRLKTAFLNLMFNHCRLQIHNINIQVEIPILNDSCAYMLDLQELNVGSRYLVRGCLLRGIFCVPFLPLKESSYFINGNDFDISFKRGGQVTSILTLIHLFTCITLKEFQLVDINLRLPELSISFSPADISMLLAFVDVSSKGSKHTRSGRHLWKLAASRIGLVISAPRLMLHKSVFIVRLWLHYVSAYEYLLLLIGYSADHLLKKSATKMSRDKMFLSSVIHQWEVISDIEKELPVESIAQARRIARYRAALNVQSANFNELFVNTRFNFICNILLPLAFIWKVIYKLFHIVVSILFLRNILAKEPKNEYLEIINDDPYPHFCFILNIGRILVTISYTNENRLSATEKLESHTGIPCLDLVSFSLLIDALLLKYAQDIREQSLMVSCGQLKAKSSPFKGSPVTQSDSKEILSSVEGHWKESNHYKKVMWCEPALVFPLSESSNTNARGACGSFLESLLGLMWFDWKRACMKFGNSEIQYSENPCFLCEIKSSFTYSDLKNSNSGFWKCYLTLGKLNFSLGCSSILSISLLVRQIQHALCRTGDNGRSRIRSHSPTIKSPPEISLESKYKCYASSLKMTLLRMLPEKHIQLGVFMAGPHVNLLVGEDFNDANKDTGHIVSHDNVYLAFDVQNIEVAVWPALAFDPASYVGSRGPDNADPDCIGFKQPQIIDIPKLDNEKYLSQSSILLDSYFRISGLNAYLESLAKKQQSEVFVLKPITVQLSSLREYVHSFTSNIITFSADLSGSATGFTILSCMDEFYVLYQVLENLFSVVSYVFSTFDFIGIIPSEIMRREFAIAESENEKTIVERTPSICNSTFFLIDVAFKIKSVDIILHKSSIIDNLGSSVKVSHALTGKKLADHDLHDCGICISIQQTSFNISCEEGKLEVFADISEAQCIIFRYGNQKGKTTDNSLLLDQLLQSLNCLYEISLTSCKSTLSLLLPQGASSLGSLTNKLGDSTSGGNKSCWDNFSCTTDSESLSGQSSFVQEIGVAPNIVAPISSHWLHVNVILNVIYMGRCSVKNTVVGARDSNKLLSSLSVGGELQAISWEIQGGFMFLETTALETFIRCFAAYQCYLSNILSTVQLFNGNFERTENDVDMAGLNDQCVEGYVQETPDAPPQAKREHMEAFTLYVSQFSIALLIEDEKGGVREFMIEIDVRLNFEIENMRRKYVFDLSRFSICSQVLQESTDNEFQIPHFSSIISTDLSTTHVESGDPSPRPQYRNVICPLDNPSCSRDSKLQQEFYAKNCRPEVSNLRHQKHILKHLAAFISVERPINGPLSINHAWDGNGSFSGFDITLSLSEIKMIIFTVSSFSDVFGKTTTSELNKRLLSGNQESDSSVGAVVPNGSIVAIKDVHQHMYFAIDGEENKYSLAGAAHYSLVGERALFRVKYQTQRRWKSSILWFSLISLHAKNDSGESCRLNYRPGSGFVDISSTDDSGGALWRTISCDPESHEGDIDWEPYNQSVKKTFYLVNKKNDCAVAFGDGLPEFVRKPGNPFKFKVFQDISVAREAIKIDSFPLDSSGTRLKDNKFMDKRKTSGPVGHLPCIFISLDQISLTIVHELSESEDMRPLLRGCINNTQLIIQMLSLKTRVINTSRAVLYHFDSQINSWRELLHPVEICLYYRSTLEVVLHGVPVHIHCRTKELNISLSELSLDTLLFVIGNLNLAGPYSLKSSMILANCCKVENQSGLHLLCNFFNNQSIKVARNQSTSLFLRYMDTANQPSEIASIVSLQLAILGSLITSPIQLSLLEAQTLAWKTRIMSLQDSRDYPGPFLVVDVSRESEDGLSIVVSPLVRIHNETGFPMELRFRRPQQKDDFASLVLKSGDTIDDSMAMFDAIHLSGGLKKALTSLSLGFHNTPESYSYETFDGGFRTHLKVLEMENSNRWFFDIPSYMMNCPSNLGNFLLSFRPDMTDGLMNSKNSFSVEWSEDLKGEKAVRLSGIFDKLSYKVRKALFVKPIKCSLSTAQCTLKSEGAYVANMHFLIQSIERSVPVVQHNKSREGSEHSNSPAALWQQKEIFLLPTVRVSNLLQLEIHVLLSETGLCSGIGCENMGNQAKIPCGSTADLYANPSIIYFTVTLTAHSSSCKPVNSGDWVKKLLKQKGDVHFLDIDLEFGGGSYFACLRLSRGQKGVLEAAVFTPYSLKNDTEFSLCFFAPNRKPLPRHETEKLGSATPPELGLLLPPNSMGSWFLKSNKVCIKLLGDNACEAQLDLDALTGLTEISLEMEEVFGFKSFTKLGVYVGGLPLSKVVVPSQLVTMVPRYVLVNESEETIIVRQCYLQKDDMGGIITIKSKHRTTLQLWNGLNNRREFSLFEKFITKHRKANDDAHIYIQFSPNESELGWSGPVCIASLGRFFLKFKRQQSEVEQSIPAFASVHIVEEGSTLVLHYHRPPHIKLPYRIENCLRDVSITFYQKDSSEPEVLGSESSIDYVWDDVTLPHKLVVRINDSLLLREINLDKVRGWKPFYKLRQNKTLASHFLLDKRSEEQTTNFGEFNGLEMVQIGYEVYADGPTRILRICEISKSHKRENVFQSCEKIRLRVPQFTIHLFERGKQGKDLAIGYKLDGNEREPSVYTPIIAARMGNINVDSLSTDQLKYNQINLQSLSVEHKWIGAPFAAMLRRHELEYKESNECVLKIVFVLLSTSSDVIQVEYSSVALQPIDLNLDEETLMRIVPFWRTSLSDTNTKSRQFYFDHFEIQPVKIIANFLPGESYASYSSAQETLRSLLHSVIKVPPIQNMVVELNGVLVTHALITMRELLIRCARHYSWYTMRAIYIAKGSPLLPPDFVSIFDDLASSSLDVFFDPSRGLMNLPGVTIGTFKLLSKCIGGKGFSGTKRYFGDLQKSLKTAGSNVLYAAITEISDSVLKGAEASGLNGMVIGFHQGILKLAMEPSLLGTALMEGGPNRKIKLDRSPGINELYIEGYLQAMLDTLYRQEYLRVRVIDNQVYLKNLPPNSTLINEIMDHVKAFLVSKALLKGDPSTTSHSLRHLRGESEWRLGPTLLTLCEHLFVSFAIRMLRKQSNKFIGGIKWKKDSDGNDHKALIPAGEKKVKFIWRWGIGKFMLSGILAYVDGRLCRSIPHPVARRIVSGFLLSFLDKSNDE</sequence>
<dbReference type="GO" id="GO:0006623">
    <property type="term" value="P:protein targeting to vacuole"/>
    <property type="evidence" value="ECO:0007669"/>
    <property type="project" value="TreeGrafter"/>
</dbReference>
<dbReference type="EMBL" id="JAEACU010000008">
    <property type="protein sequence ID" value="KAH7520104.1"/>
    <property type="molecule type" value="Genomic_DNA"/>
</dbReference>
<comment type="caution">
    <text evidence="2">The sequence shown here is derived from an EMBL/GenBank/DDBJ whole genome shotgun (WGS) entry which is preliminary data.</text>
</comment>
<dbReference type="Proteomes" id="UP000813462">
    <property type="component" value="Unassembled WGS sequence"/>
</dbReference>
<proteinExistence type="predicted"/>
<accession>A0A978UYN8</accession>
<dbReference type="InterPro" id="IPR026847">
    <property type="entry name" value="VPS13"/>
</dbReference>
<evidence type="ECO:0000259" key="1">
    <source>
        <dbReference type="Pfam" id="PF25036"/>
    </source>
</evidence>
<reference evidence="2" key="1">
    <citation type="journal article" date="2021" name="Front. Plant Sci.">
        <title>Chromosome-Scale Genome Assembly for Chinese Sour Jujube and Insights Into Its Genome Evolution and Domestication Signature.</title>
        <authorList>
            <person name="Shen L.-Y."/>
            <person name="Luo H."/>
            <person name="Wang X.-L."/>
            <person name="Wang X.-M."/>
            <person name="Qiu X.-J."/>
            <person name="Liu H."/>
            <person name="Zhou S.-S."/>
            <person name="Jia K.-H."/>
            <person name="Nie S."/>
            <person name="Bao Y.-T."/>
            <person name="Zhang R.-G."/>
            <person name="Yun Q.-Z."/>
            <person name="Chai Y.-H."/>
            <person name="Lu J.-Y."/>
            <person name="Li Y."/>
            <person name="Zhao S.-W."/>
            <person name="Mao J.-F."/>
            <person name="Jia S.-G."/>
            <person name="Mao Y.-M."/>
        </authorList>
    </citation>
    <scope>NUCLEOTIDE SEQUENCE</scope>
    <source>
        <strain evidence="2">AT0</strain>
        <tissue evidence="2">Leaf</tissue>
    </source>
</reference>
<dbReference type="InterPro" id="IPR009543">
    <property type="entry name" value="VPS13_VAB"/>
</dbReference>
<gene>
    <name evidence="2" type="ORF">FEM48_Zijuj08G0108600</name>
</gene>
<dbReference type="Pfam" id="PF25036">
    <property type="entry name" value="VPS13_VAB"/>
    <property type="match status" value="1"/>
</dbReference>
<dbReference type="PANTHER" id="PTHR16166">
    <property type="entry name" value="VACUOLAR PROTEIN SORTING-ASSOCIATED PROTEIN VPS13"/>
    <property type="match status" value="1"/>
</dbReference>
<name>A0A978UYN8_ZIZJJ</name>
<feature type="domain" description="Vacuolar protein sorting-associated protein 13 VPS13 adaptor binding" evidence="1">
    <location>
        <begin position="2156"/>
        <end position="2578"/>
    </location>
</feature>